<evidence type="ECO:0000256" key="1">
    <source>
        <dbReference type="SAM" id="MobiDB-lite"/>
    </source>
</evidence>
<sequence>MEFKLPQKICGEPRQSILIRTNEDKAKFKNKPITFGSNAVCVKPNAKSTRNRFMLPDDTDYYNSQIDDSSDYEDSTDDKEQILKPLAIKKAFQTNQTAWHLTRLPFEEFLGQISGELNNVLSSKYILLKKYIIDSKTNIKNSESKKYDKNVAVGAWDKIPAFNRLNFGPGAKLDPTLPGRANVGKFYSAEKSGRCVGIEKPKIEDDKELKLELGAKICELEKKLKDSDEMFQTLKNYELLQRKFLGSTEENHKKNTRILGAMNLALFMLSFAIIGCAN</sequence>
<organism evidence="2 3">
    <name type="scientific">Bonamia ostreae</name>
    <dbReference type="NCBI Taxonomy" id="126728"/>
    <lineage>
        <taxon>Eukaryota</taxon>
        <taxon>Sar</taxon>
        <taxon>Rhizaria</taxon>
        <taxon>Endomyxa</taxon>
        <taxon>Ascetosporea</taxon>
        <taxon>Haplosporida</taxon>
        <taxon>Bonamia</taxon>
    </lineage>
</organism>
<protein>
    <submittedName>
        <fullName evidence="2">Uncharacterized protein</fullName>
    </submittedName>
</protein>
<gene>
    <name evidence="2" type="ORF">MHBO_000449</name>
</gene>
<evidence type="ECO:0000313" key="2">
    <source>
        <dbReference type="EMBL" id="MES1918484.1"/>
    </source>
</evidence>
<comment type="caution">
    <text evidence="2">The sequence shown here is derived from an EMBL/GenBank/DDBJ whole genome shotgun (WGS) entry which is preliminary data.</text>
</comment>
<keyword evidence="3" id="KW-1185">Reference proteome</keyword>
<name>A0ABV2AFL7_9EUKA</name>
<evidence type="ECO:0000313" key="3">
    <source>
        <dbReference type="Proteomes" id="UP001439008"/>
    </source>
</evidence>
<reference evidence="2 3" key="1">
    <citation type="journal article" date="2024" name="BMC Biol.">
        <title>Comparative genomics of Ascetosporea gives new insight into the evolutionary basis for animal parasitism in Rhizaria.</title>
        <authorList>
            <person name="Hiltunen Thoren M."/>
            <person name="Onut-Brannstrom I."/>
            <person name="Alfjorden A."/>
            <person name="Peckova H."/>
            <person name="Swords F."/>
            <person name="Hooper C."/>
            <person name="Holzer A.S."/>
            <person name="Bass D."/>
            <person name="Burki F."/>
        </authorList>
    </citation>
    <scope>NUCLEOTIDE SEQUENCE [LARGE SCALE GENOMIC DNA]</scope>
    <source>
        <strain evidence="2">20-A016</strain>
    </source>
</reference>
<feature type="region of interest" description="Disordered" evidence="1">
    <location>
        <begin position="53"/>
        <end position="76"/>
    </location>
</feature>
<dbReference type="Proteomes" id="UP001439008">
    <property type="component" value="Unassembled WGS sequence"/>
</dbReference>
<proteinExistence type="predicted"/>
<dbReference type="EMBL" id="JBDODL010000069">
    <property type="protein sequence ID" value="MES1918484.1"/>
    <property type="molecule type" value="Genomic_DNA"/>
</dbReference>
<accession>A0ABV2AFL7</accession>